<accession>A0A4R6BJN3</accession>
<proteinExistence type="predicted"/>
<keyword evidence="2" id="KW-1185">Reference proteome</keyword>
<comment type="caution">
    <text evidence="1">The sequence shown here is derived from an EMBL/GenBank/DDBJ whole genome shotgun (WGS) entry which is preliminary data.</text>
</comment>
<protein>
    <submittedName>
        <fullName evidence="1">Uncharacterized protein</fullName>
    </submittedName>
</protein>
<evidence type="ECO:0000313" key="2">
    <source>
        <dbReference type="Proteomes" id="UP000295328"/>
    </source>
</evidence>
<organism evidence="1 2">
    <name type="scientific">Macrococcus hajekii</name>
    <dbReference type="NCBI Taxonomy" id="198482"/>
    <lineage>
        <taxon>Bacteria</taxon>
        <taxon>Bacillati</taxon>
        <taxon>Bacillota</taxon>
        <taxon>Bacilli</taxon>
        <taxon>Bacillales</taxon>
        <taxon>Staphylococcaceae</taxon>
        <taxon>Macrococcus</taxon>
    </lineage>
</organism>
<evidence type="ECO:0000313" key="1">
    <source>
        <dbReference type="EMBL" id="TDM01925.1"/>
    </source>
</evidence>
<reference evidence="1 2" key="1">
    <citation type="submission" date="2019-01" db="EMBL/GenBank/DDBJ databases">
        <title>Draft genome sequences of the type strains of six Macrococcus species.</title>
        <authorList>
            <person name="Mazhar S."/>
            <person name="Altermann E."/>
            <person name="Hill C."/>
            <person name="Mcauliffe O."/>
        </authorList>
    </citation>
    <scope>NUCLEOTIDE SEQUENCE [LARGE SCALE GENOMIC DNA]</scope>
    <source>
        <strain evidence="1 2">CCM4809</strain>
    </source>
</reference>
<name>A0A4R6BJN3_9STAP</name>
<dbReference type="Proteomes" id="UP000295328">
    <property type="component" value="Unassembled WGS sequence"/>
</dbReference>
<sequence length="84" mass="9961">MENVLAYYLLNLIEKNHRNPLTYNQINQLTVHALSDIEVENFTNEMLRLQQENLILCEDVVRLTFSGKVILDRHHKKQQLKSLD</sequence>
<dbReference type="RefSeq" id="WP_133429937.1">
    <property type="nucleotide sequence ID" value="NZ_BMCC01000003.1"/>
</dbReference>
<dbReference type="AlphaFoldDB" id="A0A4R6BJN3"/>
<dbReference type="EMBL" id="SCWE01000002">
    <property type="protein sequence ID" value="TDM01925.1"/>
    <property type="molecule type" value="Genomic_DNA"/>
</dbReference>
<gene>
    <name evidence="1" type="ORF">ERX37_06860</name>
</gene>